<dbReference type="Pfam" id="PF00440">
    <property type="entry name" value="TetR_N"/>
    <property type="match status" value="1"/>
</dbReference>
<keyword evidence="1" id="KW-0805">Transcription regulation</keyword>
<dbReference type="InterPro" id="IPR009057">
    <property type="entry name" value="Homeodomain-like_sf"/>
</dbReference>
<organism evidence="6 7">
    <name type="scientific">Paenibacillus agricola</name>
    <dbReference type="NCBI Taxonomy" id="2716264"/>
    <lineage>
        <taxon>Bacteria</taxon>
        <taxon>Bacillati</taxon>
        <taxon>Bacillota</taxon>
        <taxon>Bacilli</taxon>
        <taxon>Bacillales</taxon>
        <taxon>Paenibacillaceae</taxon>
        <taxon>Paenibacillus</taxon>
    </lineage>
</organism>
<dbReference type="PRINTS" id="PR00455">
    <property type="entry name" value="HTHTETR"/>
</dbReference>
<dbReference type="SUPFAM" id="SSF48498">
    <property type="entry name" value="Tetracyclin repressor-like, C-terminal domain"/>
    <property type="match status" value="1"/>
</dbReference>
<dbReference type="Gene3D" id="1.10.10.60">
    <property type="entry name" value="Homeodomain-like"/>
    <property type="match status" value="1"/>
</dbReference>
<accession>A0ABX0JA20</accession>
<keyword evidence="3" id="KW-0804">Transcription</keyword>
<name>A0ABX0JA20_9BACL</name>
<gene>
    <name evidence="6" type="ORF">G9U52_24610</name>
</gene>
<keyword evidence="7" id="KW-1185">Reference proteome</keyword>
<dbReference type="EMBL" id="JAAOIW010000010">
    <property type="protein sequence ID" value="NHN33002.1"/>
    <property type="molecule type" value="Genomic_DNA"/>
</dbReference>
<feature type="domain" description="HTH tetR-type" evidence="5">
    <location>
        <begin position="1"/>
        <end position="60"/>
    </location>
</feature>
<dbReference type="Gene3D" id="1.10.357.10">
    <property type="entry name" value="Tetracycline Repressor, domain 2"/>
    <property type="match status" value="1"/>
</dbReference>
<comment type="caution">
    <text evidence="6">The sequence shown here is derived from an EMBL/GenBank/DDBJ whole genome shotgun (WGS) entry which is preliminary data.</text>
</comment>
<dbReference type="PANTHER" id="PTHR30055">
    <property type="entry name" value="HTH-TYPE TRANSCRIPTIONAL REGULATOR RUTR"/>
    <property type="match status" value="1"/>
</dbReference>
<evidence type="ECO:0000313" key="7">
    <source>
        <dbReference type="Proteomes" id="UP001165962"/>
    </source>
</evidence>
<evidence type="ECO:0000259" key="5">
    <source>
        <dbReference type="PROSITE" id="PS50977"/>
    </source>
</evidence>
<keyword evidence="2 4" id="KW-0238">DNA-binding</keyword>
<evidence type="ECO:0000256" key="2">
    <source>
        <dbReference type="ARBA" id="ARBA00023125"/>
    </source>
</evidence>
<dbReference type="PANTHER" id="PTHR30055:SF238">
    <property type="entry name" value="MYCOFACTOCIN BIOSYNTHESIS TRANSCRIPTIONAL REGULATOR MFTR-RELATED"/>
    <property type="match status" value="1"/>
</dbReference>
<dbReference type="InterPro" id="IPR036271">
    <property type="entry name" value="Tet_transcr_reg_TetR-rel_C_sf"/>
</dbReference>
<dbReference type="InterPro" id="IPR001647">
    <property type="entry name" value="HTH_TetR"/>
</dbReference>
<feature type="DNA-binding region" description="H-T-H motif" evidence="4">
    <location>
        <begin position="23"/>
        <end position="42"/>
    </location>
</feature>
<protein>
    <submittedName>
        <fullName evidence="6">TetR/AcrR family transcriptional regulator</fullName>
    </submittedName>
</protein>
<evidence type="ECO:0000256" key="1">
    <source>
        <dbReference type="ARBA" id="ARBA00023015"/>
    </source>
</evidence>
<dbReference type="Proteomes" id="UP001165962">
    <property type="component" value="Unassembled WGS sequence"/>
</dbReference>
<dbReference type="RefSeq" id="WP_166153302.1">
    <property type="nucleotide sequence ID" value="NZ_JAAOIW010000010.1"/>
</dbReference>
<sequence>MTANKIKTAALRLFAQNGYDSAPLSEIAKEVGIKTPSLYAHFSSKEDLFRAVFEDVLKEHEHRVEALIEEITGRSIHDKLFSIWQDACRTYLVSELHMTFIKRAMLFPPAAMQEELRTRFTDSEITLSAALVDIFTEGMDAGIIRQENTRDMLASYYCLLDGAFIQQFYYTHDDFEQRMQGVWRMYWFGITSLHK</sequence>
<dbReference type="PROSITE" id="PS50977">
    <property type="entry name" value="HTH_TETR_2"/>
    <property type="match status" value="1"/>
</dbReference>
<evidence type="ECO:0000256" key="3">
    <source>
        <dbReference type="ARBA" id="ARBA00023163"/>
    </source>
</evidence>
<proteinExistence type="predicted"/>
<reference evidence="6" key="1">
    <citation type="submission" date="2020-03" db="EMBL/GenBank/DDBJ databases">
        <title>Draft sequencing of Paenibacilllus sp. S3N08.</title>
        <authorList>
            <person name="Kim D.-U."/>
        </authorList>
    </citation>
    <scope>NUCLEOTIDE SEQUENCE</scope>
    <source>
        <strain evidence="6">S3N08</strain>
    </source>
</reference>
<dbReference type="SUPFAM" id="SSF46689">
    <property type="entry name" value="Homeodomain-like"/>
    <property type="match status" value="1"/>
</dbReference>
<evidence type="ECO:0000256" key="4">
    <source>
        <dbReference type="PROSITE-ProRule" id="PRU00335"/>
    </source>
</evidence>
<evidence type="ECO:0000313" key="6">
    <source>
        <dbReference type="EMBL" id="NHN33002.1"/>
    </source>
</evidence>
<dbReference type="InterPro" id="IPR050109">
    <property type="entry name" value="HTH-type_TetR-like_transc_reg"/>
</dbReference>